<keyword evidence="3" id="KW-1185">Reference proteome</keyword>
<feature type="compositionally biased region" description="Basic and acidic residues" evidence="1">
    <location>
        <begin position="77"/>
        <end position="87"/>
    </location>
</feature>
<sequence>MMGMTEWWKALAPVLVMDRGVKMMATATPHWKLLIPVPRAAAMRLDEAAQIPGPVPDAEQLTALGQTSHAEPGGQAKESEKDHKMYVGNDTLRELLGKARTLLAAAVRPVVEDDSNDHGPNPDESVEHHTDDDDLLGE</sequence>
<reference evidence="2 3" key="1">
    <citation type="submission" date="2015-09" db="EMBL/GenBank/DDBJ databases">
        <title>Host preference determinants of Valsa canker pathogens revealed by comparative genomics.</title>
        <authorList>
            <person name="Yin Z."/>
            <person name="Huang L."/>
        </authorList>
    </citation>
    <scope>NUCLEOTIDE SEQUENCE [LARGE SCALE GENOMIC DNA]</scope>
    <source>
        <strain evidence="2 3">03-1</strain>
    </source>
</reference>
<dbReference type="Proteomes" id="UP000283895">
    <property type="component" value="Unassembled WGS sequence"/>
</dbReference>
<comment type="caution">
    <text evidence="2">The sequence shown here is derived from an EMBL/GenBank/DDBJ whole genome shotgun (WGS) entry which is preliminary data.</text>
</comment>
<accession>A0A423W271</accession>
<dbReference type="EMBL" id="LKEA01000029">
    <property type="protein sequence ID" value="ROV97412.1"/>
    <property type="molecule type" value="Genomic_DNA"/>
</dbReference>
<gene>
    <name evidence="2" type="ORF">VMCG_06879</name>
</gene>
<protein>
    <submittedName>
        <fullName evidence="2">Uncharacterized protein</fullName>
    </submittedName>
</protein>
<evidence type="ECO:0000256" key="1">
    <source>
        <dbReference type="SAM" id="MobiDB-lite"/>
    </source>
</evidence>
<dbReference type="AlphaFoldDB" id="A0A423W271"/>
<organism evidence="2 3">
    <name type="scientific">Cytospora schulzeri</name>
    <dbReference type="NCBI Taxonomy" id="448051"/>
    <lineage>
        <taxon>Eukaryota</taxon>
        <taxon>Fungi</taxon>
        <taxon>Dikarya</taxon>
        <taxon>Ascomycota</taxon>
        <taxon>Pezizomycotina</taxon>
        <taxon>Sordariomycetes</taxon>
        <taxon>Sordariomycetidae</taxon>
        <taxon>Diaporthales</taxon>
        <taxon>Cytosporaceae</taxon>
        <taxon>Cytospora</taxon>
    </lineage>
</organism>
<evidence type="ECO:0000313" key="2">
    <source>
        <dbReference type="EMBL" id="ROV97412.1"/>
    </source>
</evidence>
<proteinExistence type="predicted"/>
<evidence type="ECO:0000313" key="3">
    <source>
        <dbReference type="Proteomes" id="UP000283895"/>
    </source>
</evidence>
<feature type="compositionally biased region" description="Basic and acidic residues" evidence="1">
    <location>
        <begin position="116"/>
        <end position="131"/>
    </location>
</feature>
<feature type="region of interest" description="Disordered" evidence="1">
    <location>
        <begin position="52"/>
        <end position="87"/>
    </location>
</feature>
<name>A0A423W271_9PEZI</name>
<feature type="region of interest" description="Disordered" evidence="1">
    <location>
        <begin position="107"/>
        <end position="138"/>
    </location>
</feature>